<keyword evidence="3" id="KW-1133">Transmembrane helix</keyword>
<keyword evidence="3" id="KW-0472">Membrane</keyword>
<organism evidence="5 6">
    <name type="scientific">Golovinomyces cichoracearum</name>
    <dbReference type="NCBI Taxonomy" id="62708"/>
    <lineage>
        <taxon>Eukaryota</taxon>
        <taxon>Fungi</taxon>
        <taxon>Dikarya</taxon>
        <taxon>Ascomycota</taxon>
        <taxon>Pezizomycotina</taxon>
        <taxon>Leotiomycetes</taxon>
        <taxon>Erysiphales</taxon>
        <taxon>Erysiphaceae</taxon>
        <taxon>Golovinomyces</taxon>
    </lineage>
</organism>
<evidence type="ECO:0000313" key="5">
    <source>
        <dbReference type="EMBL" id="RKF53574.1"/>
    </source>
</evidence>
<feature type="region of interest" description="Disordered" evidence="2">
    <location>
        <begin position="121"/>
        <end position="143"/>
    </location>
</feature>
<dbReference type="InterPro" id="IPR051624">
    <property type="entry name" value="RMD1/Sad1-interacting"/>
</dbReference>
<proteinExistence type="inferred from homology"/>
<dbReference type="GO" id="GO:0005739">
    <property type="term" value="C:mitochondrion"/>
    <property type="evidence" value="ECO:0007669"/>
    <property type="project" value="UniProtKB-ARBA"/>
</dbReference>
<feature type="transmembrane region" description="Helical" evidence="3">
    <location>
        <begin position="523"/>
        <end position="544"/>
    </location>
</feature>
<dbReference type="InterPro" id="IPR003734">
    <property type="entry name" value="DUF155"/>
</dbReference>
<protein>
    <submittedName>
        <fullName evidence="5">Sad1-interacting factor 3</fullName>
    </submittedName>
</protein>
<evidence type="ECO:0000256" key="3">
    <source>
        <dbReference type="SAM" id="Phobius"/>
    </source>
</evidence>
<evidence type="ECO:0000256" key="1">
    <source>
        <dbReference type="ARBA" id="ARBA00008306"/>
    </source>
</evidence>
<dbReference type="PANTHER" id="PTHR16255">
    <property type="entry name" value="REQUIRED FOR MEIOTIC NUCLEAR DIVISION PROTEIN 1 HOMOLOG"/>
    <property type="match status" value="1"/>
</dbReference>
<name>A0A420H808_9PEZI</name>
<feature type="compositionally biased region" description="Basic residues" evidence="2">
    <location>
        <begin position="1"/>
        <end position="11"/>
    </location>
</feature>
<dbReference type="PANTHER" id="PTHR16255:SF4">
    <property type="entry name" value="SPORULATION PROTEIN RMD8"/>
    <property type="match status" value="1"/>
</dbReference>
<evidence type="ECO:0000256" key="2">
    <source>
        <dbReference type="SAM" id="MobiDB-lite"/>
    </source>
</evidence>
<gene>
    <name evidence="5" type="ORF">GcC1_219031</name>
</gene>
<feature type="region of interest" description="Disordered" evidence="2">
    <location>
        <begin position="1"/>
        <end position="48"/>
    </location>
</feature>
<dbReference type="Proteomes" id="UP000285405">
    <property type="component" value="Unassembled WGS sequence"/>
</dbReference>
<dbReference type="OrthoDB" id="18302at2759"/>
<dbReference type="AlphaFoldDB" id="A0A420H808"/>
<evidence type="ECO:0000313" key="6">
    <source>
        <dbReference type="Proteomes" id="UP000285405"/>
    </source>
</evidence>
<comment type="similarity">
    <text evidence="1">Belongs to the RMD1/sif2 family.</text>
</comment>
<feature type="domain" description="DUF155" evidence="4">
    <location>
        <begin position="317"/>
        <end position="498"/>
    </location>
</feature>
<accession>A0A420H808</accession>
<keyword evidence="3" id="KW-0812">Transmembrane</keyword>
<feature type="compositionally biased region" description="Basic and acidic residues" evidence="2">
    <location>
        <begin position="125"/>
        <end position="143"/>
    </location>
</feature>
<comment type="caution">
    <text evidence="5">The sequence shown here is derived from an EMBL/GenBank/DDBJ whole genome shotgun (WGS) entry which is preliminary data.</text>
</comment>
<sequence>MVKSSVGKKKGPSVLVTDSRERSVTLGKSLNYPRAGAGSPGKAHQSTSTRLISVDNLLCSTSEIPSGQSRNLPNWRRETKRRGSGLLSLGLLPQNVPGRSTKVTEKLVLLPETIQANDHIDEELPYGHESDEDDRTRPLNDTEKDFLNARGGIRGKSYAERLPKDKRADKLARVTAYCTAQGYKTKATAAFVKKSHGAKTKLYDDCLYIAYHLPLLPGTEGIRIRSSPILKSPGGKAVLDEEIERSEQRDYHEGFFEERDKYRVRDGEGISPGKNEDDRKWMEEERRSREKLLMMNQALGPNSSDDLSAAAKFLAEMFVFSYGVVVFWNFTEKQEKDILADLTFSNNNNANSLVTRPLEEGDFEKEEFHFEYSSNVEGSRVFNDMITLRSGDHMIKLTMSYAIAQSTKLSLFEEQMSRTMLDAQHIPKYLALTGQLGLSRSQILKILGNLFKSRVDVNLSSNILDVPNFFWDSEPTLHPLYFAILEYLEIAPRIKALNRRCKVFLELAEILSDSIADTKMSRITWIIIFLIIISICVTILEVGLRTMLFDRRKFRVEQFKYEKDWTKPQFTSQQLEKICGTSIVGKTFAET</sequence>
<reference evidence="5 6" key="1">
    <citation type="journal article" date="2018" name="BMC Genomics">
        <title>Comparative genome analyses reveal sequence features reflecting distinct modes of host-adaptation between dicot and monocot powdery mildew.</title>
        <authorList>
            <person name="Wu Y."/>
            <person name="Ma X."/>
            <person name="Pan Z."/>
            <person name="Kale S.D."/>
            <person name="Song Y."/>
            <person name="King H."/>
            <person name="Zhang Q."/>
            <person name="Presley C."/>
            <person name="Deng X."/>
            <person name="Wei C.I."/>
            <person name="Xiao S."/>
        </authorList>
    </citation>
    <scope>NUCLEOTIDE SEQUENCE [LARGE SCALE GENOMIC DNA]</scope>
    <source>
        <strain evidence="5">UCSC1</strain>
    </source>
</reference>
<dbReference type="EMBL" id="MCBR01021996">
    <property type="protein sequence ID" value="RKF53574.1"/>
    <property type="molecule type" value="Genomic_DNA"/>
</dbReference>
<dbReference type="Pfam" id="PF02582">
    <property type="entry name" value="DUF155"/>
    <property type="match status" value="1"/>
</dbReference>
<evidence type="ECO:0000259" key="4">
    <source>
        <dbReference type="Pfam" id="PF02582"/>
    </source>
</evidence>